<dbReference type="GO" id="GO:0015031">
    <property type="term" value="P:protein transport"/>
    <property type="evidence" value="ECO:0007669"/>
    <property type="project" value="UniProtKB-KW"/>
</dbReference>
<sequence length="574" mass="65748">MILSRAKPALGLNPTPQTGGGSGGKKTLPKLEDFLKKRDFTGAITLLEFERNSGNSNEQTDQWIGYCAFHLGDYKRSLGEFEKLTLHHNQQPTPENWISLSCCYFYLGMYPEAEEAAEKASKTPLRTRLFFHLAHKFNDEKRLMMHHQQLEDVIEDQLSLASIHYLRSHYQEAIDIYKRILLDSREFLALNVYVALCYYKLDYYDVSQEVLAVYLQHYPDSPIAINLKACNHFRLYNGKAAEQELRALQDVTSSPLTFAQDLVRHNLVVFRGGEGALQVLPSLVDVIPEARLNLVIYYLKQDEVQEAYGLLKDLEPTVPQEYILKGVVNSAIGQETGSRENLKIAQQYFQLVGGSASECDTIPGRQCMASCFFLLKQFDDVLLYLNSIKSYFYNDDTFNFNYAQAKAAVGDYKESEEVFLLIQNDKIKNDYVFLSWLARCYIMNSKPRLAWELYLKMETSGEAFSLLQLIANDCYKMGQFYYAARAFDVLERLDPNPEYWKASVGPVLRLDPNPEYWEGKRGACVGMFQMIIAGKEPKDSLGDILQLLRNTANPQVEGIIRVIKKWAKDNHIPV</sequence>
<keyword evidence="4" id="KW-0813">Transport</keyword>
<keyword evidence="9" id="KW-0966">Cell projection</keyword>
<comment type="similarity">
    <text evidence="2">Belongs to the IFT56 family.</text>
</comment>
<name>A0AAE1BP74_PETCI</name>
<evidence type="ECO:0000256" key="5">
    <source>
        <dbReference type="ARBA" id="ARBA00022737"/>
    </source>
</evidence>
<evidence type="ECO:0000256" key="1">
    <source>
        <dbReference type="ARBA" id="ARBA00004138"/>
    </source>
</evidence>
<evidence type="ECO:0000256" key="8">
    <source>
        <dbReference type="ARBA" id="ARBA00023069"/>
    </source>
</evidence>
<evidence type="ECO:0000256" key="4">
    <source>
        <dbReference type="ARBA" id="ARBA00022448"/>
    </source>
</evidence>
<evidence type="ECO:0000256" key="10">
    <source>
        <dbReference type="ARBA" id="ARBA00032501"/>
    </source>
</evidence>
<dbReference type="FunFam" id="1.25.40.10:FF:000136">
    <property type="entry name" value="Tetratricopeptide repeat domain 26"/>
    <property type="match status" value="1"/>
</dbReference>
<keyword evidence="6" id="KW-0802">TPR repeat</keyword>
<evidence type="ECO:0000256" key="6">
    <source>
        <dbReference type="ARBA" id="ARBA00022803"/>
    </source>
</evidence>
<evidence type="ECO:0000256" key="9">
    <source>
        <dbReference type="ARBA" id="ARBA00023273"/>
    </source>
</evidence>
<dbReference type="GO" id="GO:0097546">
    <property type="term" value="C:ciliary base"/>
    <property type="evidence" value="ECO:0007669"/>
    <property type="project" value="TreeGrafter"/>
</dbReference>
<dbReference type="GO" id="GO:0035735">
    <property type="term" value="P:intraciliary transport involved in cilium assembly"/>
    <property type="evidence" value="ECO:0007669"/>
    <property type="project" value="TreeGrafter"/>
</dbReference>
<comment type="caution">
    <text evidence="12">The sequence shown here is derived from an EMBL/GenBank/DDBJ whole genome shotgun (WGS) entry which is preliminary data.</text>
</comment>
<dbReference type="GO" id="GO:0030992">
    <property type="term" value="C:intraciliary transport particle B"/>
    <property type="evidence" value="ECO:0007669"/>
    <property type="project" value="TreeGrafter"/>
</dbReference>
<accession>A0AAE1BP74</accession>
<organism evidence="12 13">
    <name type="scientific">Petrolisthes cinctipes</name>
    <name type="common">Flat porcelain crab</name>
    <dbReference type="NCBI Taxonomy" id="88211"/>
    <lineage>
        <taxon>Eukaryota</taxon>
        <taxon>Metazoa</taxon>
        <taxon>Ecdysozoa</taxon>
        <taxon>Arthropoda</taxon>
        <taxon>Crustacea</taxon>
        <taxon>Multicrustacea</taxon>
        <taxon>Malacostraca</taxon>
        <taxon>Eumalacostraca</taxon>
        <taxon>Eucarida</taxon>
        <taxon>Decapoda</taxon>
        <taxon>Pleocyemata</taxon>
        <taxon>Anomura</taxon>
        <taxon>Galatheoidea</taxon>
        <taxon>Porcellanidae</taxon>
        <taxon>Petrolisthes</taxon>
    </lineage>
</organism>
<keyword evidence="7" id="KW-0653">Protein transport</keyword>
<dbReference type="PANTHER" id="PTHR14781:SF0">
    <property type="entry name" value="INTRAFLAGELLAR TRANSPORT PROTEIN 56"/>
    <property type="match status" value="1"/>
</dbReference>
<dbReference type="FunFam" id="1.25.40.10:FF:000271">
    <property type="entry name" value="Tetratricopeptide repeat domain 26"/>
    <property type="match status" value="1"/>
</dbReference>
<keyword evidence="13" id="KW-1185">Reference proteome</keyword>
<dbReference type="GO" id="GO:0036064">
    <property type="term" value="C:ciliary basal body"/>
    <property type="evidence" value="ECO:0007669"/>
    <property type="project" value="TreeGrafter"/>
</dbReference>
<dbReference type="GO" id="GO:0120170">
    <property type="term" value="F:intraciliary transport particle B binding"/>
    <property type="evidence" value="ECO:0007669"/>
    <property type="project" value="TreeGrafter"/>
</dbReference>
<keyword evidence="8" id="KW-0969">Cilium</keyword>
<gene>
    <name evidence="12" type="ORF">Pcinc_039733</name>
</gene>
<proteinExistence type="inferred from homology"/>
<dbReference type="GO" id="GO:0035720">
    <property type="term" value="P:intraciliary anterograde transport"/>
    <property type="evidence" value="ECO:0007669"/>
    <property type="project" value="TreeGrafter"/>
</dbReference>
<evidence type="ECO:0000256" key="2">
    <source>
        <dbReference type="ARBA" id="ARBA00007834"/>
    </source>
</evidence>
<evidence type="ECO:0000313" key="12">
    <source>
        <dbReference type="EMBL" id="KAK3853742.1"/>
    </source>
</evidence>
<dbReference type="EMBL" id="JAWQEG010006841">
    <property type="protein sequence ID" value="KAK3853742.1"/>
    <property type="molecule type" value="Genomic_DNA"/>
</dbReference>
<dbReference type="InterPro" id="IPR030511">
    <property type="entry name" value="TTC26"/>
</dbReference>
<comment type="subcellular location">
    <subcellularLocation>
        <location evidence="1">Cell projection</location>
        <location evidence="1">Cilium</location>
    </subcellularLocation>
</comment>
<protein>
    <recommendedName>
        <fullName evidence="3">Intraflagellar transport protein 56</fullName>
    </recommendedName>
    <alternativeName>
        <fullName evidence="10">Tetratricopeptide repeat protein 26</fullName>
    </alternativeName>
</protein>
<dbReference type="PANTHER" id="PTHR14781">
    <property type="entry name" value="INTRAFLAGELLAR TRANSPORT PROTEIN 56"/>
    <property type="match status" value="1"/>
</dbReference>
<reference evidence="12" key="1">
    <citation type="submission" date="2023-10" db="EMBL/GenBank/DDBJ databases">
        <title>Genome assemblies of two species of porcelain crab, Petrolisthes cinctipes and Petrolisthes manimaculis (Anomura: Porcellanidae).</title>
        <authorList>
            <person name="Angst P."/>
        </authorList>
    </citation>
    <scope>NUCLEOTIDE SEQUENCE</scope>
    <source>
        <strain evidence="12">PB745_01</strain>
        <tissue evidence="12">Gill</tissue>
    </source>
</reference>
<evidence type="ECO:0000256" key="3">
    <source>
        <dbReference type="ARBA" id="ARBA00019387"/>
    </source>
</evidence>
<dbReference type="FunFam" id="1.25.40.10:FF:000588">
    <property type="entry name" value="Intraflagellar transport protein 56"/>
    <property type="match status" value="1"/>
</dbReference>
<evidence type="ECO:0000313" key="13">
    <source>
        <dbReference type="Proteomes" id="UP001286313"/>
    </source>
</evidence>
<keyword evidence="5" id="KW-0677">Repeat</keyword>
<feature type="region of interest" description="Disordered" evidence="11">
    <location>
        <begin position="1"/>
        <end position="28"/>
    </location>
</feature>
<dbReference type="SUPFAM" id="SSF48452">
    <property type="entry name" value="TPR-like"/>
    <property type="match status" value="3"/>
</dbReference>
<dbReference type="Proteomes" id="UP001286313">
    <property type="component" value="Unassembled WGS sequence"/>
</dbReference>
<evidence type="ECO:0000256" key="7">
    <source>
        <dbReference type="ARBA" id="ARBA00022927"/>
    </source>
</evidence>
<dbReference type="AlphaFoldDB" id="A0AAE1BP74"/>
<evidence type="ECO:0000256" key="11">
    <source>
        <dbReference type="SAM" id="MobiDB-lite"/>
    </source>
</evidence>
<dbReference type="Gene3D" id="1.25.40.10">
    <property type="entry name" value="Tetratricopeptide repeat domain"/>
    <property type="match status" value="2"/>
</dbReference>
<dbReference type="InterPro" id="IPR011990">
    <property type="entry name" value="TPR-like_helical_dom_sf"/>
</dbReference>